<evidence type="ECO:0000313" key="2">
    <source>
        <dbReference type="Proteomes" id="UP000011668"/>
    </source>
</evidence>
<protein>
    <submittedName>
        <fullName evidence="1">Uncharacterized protein</fullName>
    </submittedName>
</protein>
<evidence type="ECO:0000313" key="1">
    <source>
        <dbReference type="EMBL" id="ELU42107.1"/>
    </source>
</evidence>
<dbReference type="HOGENOM" id="CLU_3015846_0_0_1"/>
<reference evidence="1 2" key="1">
    <citation type="journal article" date="2013" name="Nat. Commun.">
        <title>The evolution and pathogenic mechanisms of the rice sheath blight pathogen.</title>
        <authorList>
            <person name="Zheng A."/>
            <person name="Lin R."/>
            <person name="Xu L."/>
            <person name="Qin P."/>
            <person name="Tang C."/>
            <person name="Ai P."/>
            <person name="Zhang D."/>
            <person name="Liu Y."/>
            <person name="Sun Z."/>
            <person name="Feng H."/>
            <person name="Wang Y."/>
            <person name="Chen Y."/>
            <person name="Liang X."/>
            <person name="Fu R."/>
            <person name="Li Q."/>
            <person name="Zhang J."/>
            <person name="Yu X."/>
            <person name="Xie Z."/>
            <person name="Ding L."/>
            <person name="Guan P."/>
            <person name="Tang J."/>
            <person name="Liang Y."/>
            <person name="Wang S."/>
            <person name="Deng Q."/>
            <person name="Li S."/>
            <person name="Zhu J."/>
            <person name="Wang L."/>
            <person name="Liu H."/>
            <person name="Li P."/>
        </authorList>
    </citation>
    <scope>NUCLEOTIDE SEQUENCE [LARGE SCALE GENOMIC DNA]</scope>
    <source>
        <strain evidence="2">AG-1 IA</strain>
    </source>
</reference>
<dbReference type="AlphaFoldDB" id="L8WZ55"/>
<sequence length="56" mass="6517">MQKVSEFVYFSLALYRLRDFVFRSRQLYASCSTHRLAYSNTCQDQSAGCLLSVGWI</sequence>
<accession>L8WZ55</accession>
<organism evidence="1 2">
    <name type="scientific">Thanatephorus cucumeris (strain AG1-IA)</name>
    <name type="common">Rice sheath blight fungus</name>
    <name type="synonym">Rhizoctonia solani</name>
    <dbReference type="NCBI Taxonomy" id="983506"/>
    <lineage>
        <taxon>Eukaryota</taxon>
        <taxon>Fungi</taxon>
        <taxon>Dikarya</taxon>
        <taxon>Basidiomycota</taxon>
        <taxon>Agaricomycotina</taxon>
        <taxon>Agaricomycetes</taxon>
        <taxon>Cantharellales</taxon>
        <taxon>Ceratobasidiaceae</taxon>
        <taxon>Rhizoctonia</taxon>
        <taxon>Rhizoctonia solani AG-1</taxon>
    </lineage>
</organism>
<dbReference type="Proteomes" id="UP000011668">
    <property type="component" value="Unassembled WGS sequence"/>
</dbReference>
<proteinExistence type="predicted"/>
<comment type="caution">
    <text evidence="1">The sequence shown here is derived from an EMBL/GenBank/DDBJ whole genome shotgun (WGS) entry which is preliminary data.</text>
</comment>
<gene>
    <name evidence="1" type="ORF">AG1IA_03867</name>
</gene>
<keyword evidence="2" id="KW-1185">Reference proteome</keyword>
<dbReference type="EMBL" id="AFRT01000931">
    <property type="protein sequence ID" value="ELU42107.1"/>
    <property type="molecule type" value="Genomic_DNA"/>
</dbReference>
<name>L8WZ55_THACA</name>